<dbReference type="PANTHER" id="PTHR45686">
    <property type="entry name" value="ADP-RIBOSYLATION FACTOR GTPASE ACTIVATING PROTEIN 3, ISOFORM H-RELATED"/>
    <property type="match status" value="1"/>
</dbReference>
<feature type="compositionally biased region" description="Basic and acidic residues" evidence="6">
    <location>
        <begin position="264"/>
        <end position="274"/>
    </location>
</feature>
<keyword evidence="3 5" id="KW-0863">Zinc-finger</keyword>
<keyword evidence="1" id="KW-0343">GTPase activation</keyword>
<dbReference type="GO" id="GO:0000139">
    <property type="term" value="C:Golgi membrane"/>
    <property type="evidence" value="ECO:0007669"/>
    <property type="project" value="GOC"/>
</dbReference>
<feature type="region of interest" description="Disordered" evidence="6">
    <location>
        <begin position="264"/>
        <end position="315"/>
    </location>
</feature>
<dbReference type="Proteomes" id="UP000095009">
    <property type="component" value="Unassembled WGS sequence"/>
</dbReference>
<evidence type="ECO:0000313" key="8">
    <source>
        <dbReference type="EMBL" id="ODQ63753.1"/>
    </source>
</evidence>
<feature type="region of interest" description="Disordered" evidence="6">
    <location>
        <begin position="336"/>
        <end position="382"/>
    </location>
</feature>
<evidence type="ECO:0000256" key="4">
    <source>
        <dbReference type="ARBA" id="ARBA00022833"/>
    </source>
</evidence>
<dbReference type="PRINTS" id="PR00405">
    <property type="entry name" value="REVINTRACTNG"/>
</dbReference>
<dbReference type="InterPro" id="IPR037278">
    <property type="entry name" value="ARFGAP/RecO"/>
</dbReference>
<dbReference type="CDD" id="cd08831">
    <property type="entry name" value="ArfGap_ArfGap2_3_like"/>
    <property type="match status" value="1"/>
</dbReference>
<evidence type="ECO:0000256" key="1">
    <source>
        <dbReference type="ARBA" id="ARBA00022468"/>
    </source>
</evidence>
<reference evidence="8 9" key="1">
    <citation type="journal article" date="2016" name="Proc. Natl. Acad. Sci. U.S.A.">
        <title>Comparative genomics of biotechnologically important yeasts.</title>
        <authorList>
            <person name="Riley R."/>
            <person name="Haridas S."/>
            <person name="Wolfe K.H."/>
            <person name="Lopes M.R."/>
            <person name="Hittinger C.T."/>
            <person name="Goeker M."/>
            <person name="Salamov A.A."/>
            <person name="Wisecaver J.H."/>
            <person name="Long T.M."/>
            <person name="Calvey C.H."/>
            <person name="Aerts A.L."/>
            <person name="Barry K.W."/>
            <person name="Choi C."/>
            <person name="Clum A."/>
            <person name="Coughlan A.Y."/>
            <person name="Deshpande S."/>
            <person name="Douglass A.P."/>
            <person name="Hanson S.J."/>
            <person name="Klenk H.-P."/>
            <person name="LaButti K.M."/>
            <person name="Lapidus A."/>
            <person name="Lindquist E.A."/>
            <person name="Lipzen A.M."/>
            <person name="Meier-Kolthoff J.P."/>
            <person name="Ohm R.A."/>
            <person name="Otillar R.P."/>
            <person name="Pangilinan J.L."/>
            <person name="Peng Y."/>
            <person name="Rokas A."/>
            <person name="Rosa C.A."/>
            <person name="Scheuner C."/>
            <person name="Sibirny A.A."/>
            <person name="Slot J.C."/>
            <person name="Stielow J.B."/>
            <person name="Sun H."/>
            <person name="Kurtzman C.P."/>
            <person name="Blackwell M."/>
            <person name="Grigoriev I.V."/>
            <person name="Jeffries T.W."/>
        </authorList>
    </citation>
    <scope>NUCLEOTIDE SEQUENCE [LARGE SCALE GENOMIC DNA]</scope>
    <source>
        <strain evidence="8 9">DSM 6958</strain>
    </source>
</reference>
<dbReference type="OrthoDB" id="983479at2759"/>
<dbReference type="SMART" id="SM00105">
    <property type="entry name" value="ArfGap"/>
    <property type="match status" value="1"/>
</dbReference>
<feature type="compositionally biased region" description="Low complexity" evidence="6">
    <location>
        <begin position="336"/>
        <end position="359"/>
    </location>
</feature>
<keyword evidence="9" id="KW-1185">Reference proteome</keyword>
<dbReference type="Pfam" id="PF01412">
    <property type="entry name" value="ArfGap"/>
    <property type="match status" value="1"/>
</dbReference>
<dbReference type="InterPro" id="IPR001164">
    <property type="entry name" value="ArfGAP_dom"/>
</dbReference>
<dbReference type="PROSITE" id="PS50115">
    <property type="entry name" value="ARFGAP"/>
    <property type="match status" value="1"/>
</dbReference>
<dbReference type="PANTHER" id="PTHR45686:SF4">
    <property type="entry name" value="ADP-RIBOSYLATION FACTOR GTPASE ACTIVATING PROTEIN 3, ISOFORM H"/>
    <property type="match status" value="1"/>
</dbReference>
<keyword evidence="4" id="KW-0862">Zinc</keyword>
<evidence type="ECO:0000313" key="9">
    <source>
        <dbReference type="Proteomes" id="UP000095009"/>
    </source>
</evidence>
<dbReference type="EMBL" id="KV454414">
    <property type="protein sequence ID" value="ODQ63753.1"/>
    <property type="molecule type" value="Genomic_DNA"/>
</dbReference>
<evidence type="ECO:0000256" key="5">
    <source>
        <dbReference type="PROSITE-ProRule" id="PRU00288"/>
    </source>
</evidence>
<dbReference type="AlphaFoldDB" id="A0A1E3PEA7"/>
<evidence type="ECO:0000256" key="3">
    <source>
        <dbReference type="ARBA" id="ARBA00022771"/>
    </source>
</evidence>
<dbReference type="SUPFAM" id="SSF57863">
    <property type="entry name" value="ArfGap/RecO-like zinc finger"/>
    <property type="match status" value="1"/>
</dbReference>
<name>A0A1E3PEA7_9ASCO</name>
<sequence>MSTCNVPKEEADEIFAKLRSIPANKSCFDCGAKNCVWASVNFGIFICFDCSSTHRNMGVHISFVKSTSLDTWSLDQLRTMKLGGNQNAREYFNKHGGASFLNTGSSSKEKYSSRVAKAYLTDLKRKVAQDATKYPDSVVLDDCLNNLGSSSNSSSGKNTPQSDSTDDFFANWDKPIVKTSAPVSRTSTPPVINRVSTASPVTSTAPATSTRTVTSSSLRSKGPTSSNATNGSRRNILGGPKKTTKSSTKKMAVNLDDFDFDEAEKQAKEEEERIASLGYNPETEQVVPKVHENDKNSNNNNTVTKSSTSFASSQNNSVVEVSAGVARLGFGQIASSAASPKPQSSSNGNSNSNGSKGSAGKLGGFGSTNSPQPSSSSSDIVKKFGNQKGISSDEMFGRNSYDTQLQAEARSRLQAFGGATSISSNAYFGRDEEEQQLGGSSSSGMGGSANDEFAFVEKAAQEMIGKFRGVANEDLTVLKDALEQGATKFGSFMRDYLG</sequence>
<feature type="region of interest" description="Disordered" evidence="6">
    <location>
        <begin position="149"/>
        <end position="248"/>
    </location>
</feature>
<feature type="compositionally biased region" description="Low complexity" evidence="6">
    <location>
        <begin position="296"/>
        <end position="315"/>
    </location>
</feature>
<dbReference type="STRING" id="857566.A0A1E3PEA7"/>
<evidence type="ECO:0000256" key="2">
    <source>
        <dbReference type="ARBA" id="ARBA00022723"/>
    </source>
</evidence>
<dbReference type="GO" id="GO:0005096">
    <property type="term" value="F:GTPase activator activity"/>
    <property type="evidence" value="ECO:0007669"/>
    <property type="project" value="UniProtKB-KW"/>
</dbReference>
<feature type="compositionally biased region" description="Low complexity" evidence="6">
    <location>
        <begin position="194"/>
        <end position="217"/>
    </location>
</feature>
<keyword evidence="2" id="KW-0479">Metal-binding</keyword>
<accession>A0A1E3PEA7</accession>
<protein>
    <submittedName>
        <fullName evidence="8">ArfGap-domain-containing protein</fullName>
    </submittedName>
</protein>
<gene>
    <name evidence="8" type="ORF">NADFUDRAFT_84352</name>
</gene>
<feature type="domain" description="Arf-GAP" evidence="7">
    <location>
        <begin position="12"/>
        <end position="119"/>
    </location>
</feature>
<feature type="compositionally biased region" description="Polar residues" evidence="6">
    <location>
        <begin position="181"/>
        <end position="190"/>
    </location>
</feature>
<feature type="compositionally biased region" description="Polar residues" evidence="6">
    <location>
        <begin position="218"/>
        <end position="233"/>
    </location>
</feature>
<evidence type="ECO:0000259" key="7">
    <source>
        <dbReference type="PROSITE" id="PS50115"/>
    </source>
</evidence>
<organism evidence="8 9">
    <name type="scientific">Nadsonia fulvescens var. elongata DSM 6958</name>
    <dbReference type="NCBI Taxonomy" id="857566"/>
    <lineage>
        <taxon>Eukaryota</taxon>
        <taxon>Fungi</taxon>
        <taxon>Dikarya</taxon>
        <taxon>Ascomycota</taxon>
        <taxon>Saccharomycotina</taxon>
        <taxon>Dipodascomycetes</taxon>
        <taxon>Dipodascales</taxon>
        <taxon>Dipodascales incertae sedis</taxon>
        <taxon>Nadsonia</taxon>
    </lineage>
</organism>
<dbReference type="GO" id="GO:0048205">
    <property type="term" value="P:COPI coating of Golgi vesicle"/>
    <property type="evidence" value="ECO:0007669"/>
    <property type="project" value="TreeGrafter"/>
</dbReference>
<dbReference type="GO" id="GO:0008270">
    <property type="term" value="F:zinc ion binding"/>
    <property type="evidence" value="ECO:0007669"/>
    <property type="project" value="UniProtKB-KW"/>
</dbReference>
<dbReference type="Gene3D" id="1.10.220.150">
    <property type="entry name" value="Arf GTPase activating protein"/>
    <property type="match status" value="1"/>
</dbReference>
<evidence type="ECO:0000256" key="6">
    <source>
        <dbReference type="SAM" id="MobiDB-lite"/>
    </source>
</evidence>
<dbReference type="InterPro" id="IPR038508">
    <property type="entry name" value="ArfGAP_dom_sf"/>
</dbReference>
<proteinExistence type="predicted"/>